<dbReference type="EMBL" id="JBIMZQ010000028">
    <property type="protein sequence ID" value="KAL3663273.1"/>
    <property type="molecule type" value="Genomic_DNA"/>
</dbReference>
<dbReference type="InterPro" id="IPR002110">
    <property type="entry name" value="Ankyrin_rpt"/>
</dbReference>
<dbReference type="Pfam" id="PF13637">
    <property type="entry name" value="Ank_4"/>
    <property type="match status" value="1"/>
</dbReference>
<protein>
    <recommendedName>
        <fullName evidence="3">RNase H type-1 domain-containing protein</fullName>
    </recommendedName>
</protein>
<gene>
    <name evidence="1" type="ORF">V7S43_011682</name>
</gene>
<evidence type="ECO:0000313" key="1">
    <source>
        <dbReference type="EMBL" id="KAL3663273.1"/>
    </source>
</evidence>
<dbReference type="InterPro" id="IPR036770">
    <property type="entry name" value="Ankyrin_rpt-contain_sf"/>
</dbReference>
<evidence type="ECO:0000313" key="2">
    <source>
        <dbReference type="Proteomes" id="UP001632037"/>
    </source>
</evidence>
<dbReference type="PANTHER" id="PTHR46586:SF3">
    <property type="entry name" value="ANKYRIN REPEAT-CONTAINING PROTEIN"/>
    <property type="match status" value="1"/>
</dbReference>
<name>A0ABD3F8T8_9STRA</name>
<dbReference type="Gene3D" id="1.25.40.20">
    <property type="entry name" value="Ankyrin repeat-containing domain"/>
    <property type="match status" value="1"/>
</dbReference>
<sequence length="375" mass="41602">MRSVYRSINAAFSVGNIELAQWLMDEVGIDPECSQVLHGAAVNGYVDILQWFQDNGKYTEADAGTLVKAAVAGQLKVVQWIIDRDRKDDTLGYESGPDDGDRPRRTYITCLGGEARLAIHAAAINGHLEVAKYLHAKIDKPLNQAERELETRRLSQRIRELWSCFRRSAYPNIDDVIKELSEETMMLAAERGFLDVVKWLYTQYHADPTVSLFWIRGHVGEYGHSYNPIDGFCSVVDAAAGKGHLAIVQYLLQVGGKAEDKQFHKRRRTETHPDQINSHEVPASAGCTTVAMNVAATNGHLDVVQWLHANCSQGCTTVAMDLAARNGHLETVKWLHANRSEGCTTDAMDGAAGSGHLHVVKWLHEHRSESSSSDD</sequence>
<dbReference type="SUPFAM" id="SSF140860">
    <property type="entry name" value="Pseudo ankyrin repeat-like"/>
    <property type="match status" value="1"/>
</dbReference>
<organism evidence="1 2">
    <name type="scientific">Phytophthora oleae</name>
    <dbReference type="NCBI Taxonomy" id="2107226"/>
    <lineage>
        <taxon>Eukaryota</taxon>
        <taxon>Sar</taxon>
        <taxon>Stramenopiles</taxon>
        <taxon>Oomycota</taxon>
        <taxon>Peronosporomycetes</taxon>
        <taxon>Peronosporales</taxon>
        <taxon>Peronosporaceae</taxon>
        <taxon>Phytophthora</taxon>
    </lineage>
</organism>
<dbReference type="InterPro" id="IPR052050">
    <property type="entry name" value="SecEffector_AnkRepeat"/>
</dbReference>
<dbReference type="PANTHER" id="PTHR46586">
    <property type="entry name" value="ANKYRIN REPEAT-CONTAINING PROTEIN"/>
    <property type="match status" value="1"/>
</dbReference>
<dbReference type="SUPFAM" id="SSF48403">
    <property type="entry name" value="Ankyrin repeat"/>
    <property type="match status" value="1"/>
</dbReference>
<reference evidence="1 2" key="1">
    <citation type="submission" date="2024-09" db="EMBL/GenBank/DDBJ databases">
        <title>Genome sequencing and assembly of Phytophthora oleae, isolate VK10A, causative agent of rot of olive drupes.</title>
        <authorList>
            <person name="Conti Taguali S."/>
            <person name="Riolo M."/>
            <person name="La Spada F."/>
            <person name="Cacciola S.O."/>
            <person name="Dionisio G."/>
        </authorList>
    </citation>
    <scope>NUCLEOTIDE SEQUENCE [LARGE SCALE GENOMIC DNA]</scope>
    <source>
        <strain evidence="1 2">VK10A</strain>
    </source>
</reference>
<proteinExistence type="predicted"/>
<dbReference type="SMART" id="SM00248">
    <property type="entry name" value="ANK"/>
    <property type="match status" value="5"/>
</dbReference>
<comment type="caution">
    <text evidence="1">The sequence shown here is derived from an EMBL/GenBank/DDBJ whole genome shotgun (WGS) entry which is preliminary data.</text>
</comment>
<dbReference type="AlphaFoldDB" id="A0ABD3F8T8"/>
<accession>A0ABD3F8T8</accession>
<dbReference type="Proteomes" id="UP001632037">
    <property type="component" value="Unassembled WGS sequence"/>
</dbReference>
<keyword evidence="2" id="KW-1185">Reference proteome</keyword>
<evidence type="ECO:0008006" key="3">
    <source>
        <dbReference type="Google" id="ProtNLM"/>
    </source>
</evidence>
<dbReference type="Pfam" id="PF12796">
    <property type="entry name" value="Ank_2"/>
    <property type="match status" value="1"/>
</dbReference>